<evidence type="ECO:0000313" key="2">
    <source>
        <dbReference type="EMBL" id="MDC3980519.1"/>
    </source>
</evidence>
<evidence type="ECO:0000313" key="3">
    <source>
        <dbReference type="Proteomes" id="UP001151081"/>
    </source>
</evidence>
<keyword evidence="3" id="KW-1185">Reference proteome</keyword>
<comment type="caution">
    <text evidence="2">The sequence shown here is derived from an EMBL/GenBank/DDBJ whole genome shotgun (WGS) entry which is preliminary data.</text>
</comment>
<organism evidence="2 3">
    <name type="scientific">Polyangium jinanense</name>
    <dbReference type="NCBI Taxonomy" id="2829994"/>
    <lineage>
        <taxon>Bacteria</taxon>
        <taxon>Pseudomonadati</taxon>
        <taxon>Myxococcota</taxon>
        <taxon>Polyangia</taxon>
        <taxon>Polyangiales</taxon>
        <taxon>Polyangiaceae</taxon>
        <taxon>Polyangium</taxon>
    </lineage>
</organism>
<feature type="region of interest" description="Disordered" evidence="1">
    <location>
        <begin position="232"/>
        <end position="270"/>
    </location>
</feature>
<accession>A0A9X3WYK6</accession>
<feature type="compositionally biased region" description="Pro residues" evidence="1">
    <location>
        <begin position="241"/>
        <end position="270"/>
    </location>
</feature>
<evidence type="ECO:0000256" key="1">
    <source>
        <dbReference type="SAM" id="MobiDB-lite"/>
    </source>
</evidence>
<protein>
    <submittedName>
        <fullName evidence="2">Uncharacterized protein</fullName>
    </submittedName>
</protein>
<gene>
    <name evidence="2" type="ORF">KEG57_08445</name>
</gene>
<dbReference type="RefSeq" id="WP_272417556.1">
    <property type="nucleotide sequence ID" value="NZ_JAGTJJ010000002.1"/>
</dbReference>
<dbReference type="AlphaFoldDB" id="A0A9X3WYK6"/>
<dbReference type="EMBL" id="JAGTJJ010000002">
    <property type="protein sequence ID" value="MDC3980519.1"/>
    <property type="molecule type" value="Genomic_DNA"/>
</dbReference>
<name>A0A9X3WYK6_9BACT</name>
<sequence>MRRLAPLALCALALTGLEGCGASYVPSRNTSFEMDREVEIDDEDIRKAFEARPQMPPGAIRLAYYTLDPDVAEDLEKVFGKLPGVTSIYRIPSLFVTGQRRLSEGNGNGYSYEPPREISLKKLRLLAARANTDVLVIVDHGYRNQGVNPLVATVSLLVPIFFVPFVDTQVKGYVEAFVVDVRNGYLYGHLSEEDTRGEPYATIYAKGPKDYAEEQWIDLRMSLQKQLVKLVEDERARKPAPSEPPPPPPPGAAPPLAAPPAAPPGAFPAP</sequence>
<proteinExistence type="predicted"/>
<reference evidence="2 3" key="1">
    <citation type="submission" date="2021-04" db="EMBL/GenBank/DDBJ databases">
        <title>Genome analysis of Polyangium sp.</title>
        <authorList>
            <person name="Li Y."/>
            <person name="Wang J."/>
        </authorList>
    </citation>
    <scope>NUCLEOTIDE SEQUENCE [LARGE SCALE GENOMIC DNA]</scope>
    <source>
        <strain evidence="2 3">SDU14</strain>
    </source>
</reference>
<dbReference type="Proteomes" id="UP001151081">
    <property type="component" value="Unassembled WGS sequence"/>
</dbReference>